<evidence type="ECO:0000256" key="1">
    <source>
        <dbReference type="SAM" id="MobiDB-lite"/>
    </source>
</evidence>
<dbReference type="Proteomes" id="UP000800035">
    <property type="component" value="Unassembled WGS sequence"/>
</dbReference>
<keyword evidence="3" id="KW-1185">Reference proteome</keyword>
<dbReference type="EMBL" id="ML976989">
    <property type="protein sequence ID" value="KAF1957376.1"/>
    <property type="molecule type" value="Genomic_DNA"/>
</dbReference>
<proteinExistence type="predicted"/>
<name>A0A6A5U318_9PLEO</name>
<feature type="region of interest" description="Disordered" evidence="1">
    <location>
        <begin position="67"/>
        <end position="95"/>
    </location>
</feature>
<protein>
    <submittedName>
        <fullName evidence="2">Uncharacterized protein</fullName>
    </submittedName>
</protein>
<organism evidence="2 3">
    <name type="scientific">Byssothecium circinans</name>
    <dbReference type="NCBI Taxonomy" id="147558"/>
    <lineage>
        <taxon>Eukaryota</taxon>
        <taxon>Fungi</taxon>
        <taxon>Dikarya</taxon>
        <taxon>Ascomycota</taxon>
        <taxon>Pezizomycotina</taxon>
        <taxon>Dothideomycetes</taxon>
        <taxon>Pleosporomycetidae</taxon>
        <taxon>Pleosporales</taxon>
        <taxon>Massarineae</taxon>
        <taxon>Massarinaceae</taxon>
        <taxon>Byssothecium</taxon>
    </lineage>
</organism>
<evidence type="ECO:0000313" key="2">
    <source>
        <dbReference type="EMBL" id="KAF1957376.1"/>
    </source>
</evidence>
<dbReference type="AlphaFoldDB" id="A0A6A5U318"/>
<gene>
    <name evidence="2" type="ORF">CC80DRAFT_43223</name>
</gene>
<evidence type="ECO:0000313" key="3">
    <source>
        <dbReference type="Proteomes" id="UP000800035"/>
    </source>
</evidence>
<reference evidence="2" key="1">
    <citation type="journal article" date="2020" name="Stud. Mycol.">
        <title>101 Dothideomycetes genomes: a test case for predicting lifestyles and emergence of pathogens.</title>
        <authorList>
            <person name="Haridas S."/>
            <person name="Albert R."/>
            <person name="Binder M."/>
            <person name="Bloem J."/>
            <person name="Labutti K."/>
            <person name="Salamov A."/>
            <person name="Andreopoulos B."/>
            <person name="Baker S."/>
            <person name="Barry K."/>
            <person name="Bills G."/>
            <person name="Bluhm B."/>
            <person name="Cannon C."/>
            <person name="Castanera R."/>
            <person name="Culley D."/>
            <person name="Daum C."/>
            <person name="Ezra D."/>
            <person name="Gonzalez J."/>
            <person name="Henrissat B."/>
            <person name="Kuo A."/>
            <person name="Liang C."/>
            <person name="Lipzen A."/>
            <person name="Lutzoni F."/>
            <person name="Magnuson J."/>
            <person name="Mondo S."/>
            <person name="Nolan M."/>
            <person name="Ohm R."/>
            <person name="Pangilinan J."/>
            <person name="Park H.-J."/>
            <person name="Ramirez L."/>
            <person name="Alfaro M."/>
            <person name="Sun H."/>
            <person name="Tritt A."/>
            <person name="Yoshinaga Y."/>
            <person name="Zwiers L.-H."/>
            <person name="Turgeon B."/>
            <person name="Goodwin S."/>
            <person name="Spatafora J."/>
            <person name="Crous P."/>
            <person name="Grigoriev I."/>
        </authorList>
    </citation>
    <scope>NUCLEOTIDE SEQUENCE</scope>
    <source>
        <strain evidence="2">CBS 675.92</strain>
    </source>
</reference>
<sequence>MTIDAWVRASMRCLLASAQSATPLHSAKLNLQILGVSIHSLVRSLCFPLFLSLHLANPECLPQASVEGAGNLHSPTSRDRTSTIITPAPQLPASF</sequence>
<accession>A0A6A5U318</accession>